<accession>A0A4R8S516</accession>
<dbReference type="AlphaFoldDB" id="A0A4R8S516"/>
<sequence length="182" mass="20362">MFDPGADWATLPRLESAVEVFTPNADLVIDQLRGVVDFERVSAFVLSRGTETHDSGEMHWCEVALVEGGRMILWFGKDGHCAGHGGRAPHPTLSVTMRTFPLSEISDQSLVTEYDVEADGSRVLTAVHVTVYTSTTYRSVKTSLEEHRHSVEDFRFSKYSNQGVAQMNRLIDFARALSRQTR</sequence>
<reference evidence="1 2" key="1">
    <citation type="journal article" date="2019" name="Sci. Rep.">
        <title>Extended insight into the Mycobacterium chelonae-abscessus complex through whole genome sequencing of Mycobacterium salmoniphilum outbreak and Mycobacterium salmoniphilum-like strains.</title>
        <authorList>
            <person name="Behra P.R.K."/>
            <person name="Das S."/>
            <person name="Pettersson B.M.F."/>
            <person name="Shirreff L."/>
            <person name="DuCote T."/>
            <person name="Jacobsson K.G."/>
            <person name="Ennis D.G."/>
            <person name="Kirsebom L.A."/>
        </authorList>
    </citation>
    <scope>NUCLEOTIDE SEQUENCE [LARGE SCALE GENOMIC DNA]</scope>
    <source>
        <strain evidence="1 2">DE 4585</strain>
    </source>
</reference>
<evidence type="ECO:0000313" key="1">
    <source>
        <dbReference type="EMBL" id="TDZ85728.1"/>
    </source>
</evidence>
<name>A0A4R8S516_9MYCO</name>
<comment type="caution">
    <text evidence="1">The sequence shown here is derived from an EMBL/GenBank/DDBJ whole genome shotgun (WGS) entry which is preliminary data.</text>
</comment>
<dbReference type="Proteomes" id="UP000295117">
    <property type="component" value="Unassembled WGS sequence"/>
</dbReference>
<proteinExistence type="predicted"/>
<evidence type="ECO:0000313" key="2">
    <source>
        <dbReference type="Proteomes" id="UP000295117"/>
    </source>
</evidence>
<gene>
    <name evidence="1" type="ORF">DE4585_01047</name>
</gene>
<dbReference type="RefSeq" id="WP_134065555.1">
    <property type="nucleotide sequence ID" value="NZ_PECG01000006.1"/>
</dbReference>
<organism evidence="1 2">
    <name type="scientific">Mycobacteroides salmoniphilum</name>
    <dbReference type="NCBI Taxonomy" id="404941"/>
    <lineage>
        <taxon>Bacteria</taxon>
        <taxon>Bacillati</taxon>
        <taxon>Actinomycetota</taxon>
        <taxon>Actinomycetes</taxon>
        <taxon>Mycobacteriales</taxon>
        <taxon>Mycobacteriaceae</taxon>
        <taxon>Mycobacteroides</taxon>
    </lineage>
</organism>
<protein>
    <submittedName>
        <fullName evidence="1">Uncharacterized protein</fullName>
    </submittedName>
</protein>
<dbReference type="EMBL" id="PECH01000004">
    <property type="protein sequence ID" value="TDZ85728.1"/>
    <property type="molecule type" value="Genomic_DNA"/>
</dbReference>